<gene>
    <name evidence="1" type="primary">PowCR01_000178700</name>
    <name evidence="1" type="ORF">POWCR01_000178700</name>
</gene>
<proteinExistence type="predicted"/>
<dbReference type="Proteomes" id="UP000243200">
    <property type="component" value="Unassembled WGS sequence"/>
</dbReference>
<organism evidence="1 2">
    <name type="scientific">Plasmodium ovale</name>
    <name type="common">malaria parasite P. ovale</name>
    <dbReference type="NCBI Taxonomy" id="36330"/>
    <lineage>
        <taxon>Eukaryota</taxon>
        <taxon>Sar</taxon>
        <taxon>Alveolata</taxon>
        <taxon>Apicomplexa</taxon>
        <taxon>Aconoidasida</taxon>
        <taxon>Haemosporida</taxon>
        <taxon>Plasmodiidae</taxon>
        <taxon>Plasmodium</taxon>
        <taxon>Plasmodium (Plasmodium)</taxon>
    </lineage>
</organism>
<dbReference type="VEuPathDB" id="PlasmoDB:POWCR01_000178700"/>
<reference evidence="1 2" key="1">
    <citation type="submission" date="2016-06" db="EMBL/GenBank/DDBJ databases">
        <authorList>
            <consortium name="Pathogen Informatics"/>
        </authorList>
    </citation>
    <scope>NUCLEOTIDE SEQUENCE [LARGE SCALE GENOMIC DNA]</scope>
</reference>
<name>A0A1C3KJF8_PLAOA</name>
<accession>A0A1C3KJF8</accession>
<dbReference type="EMBL" id="FLRJ01000615">
    <property type="protein sequence ID" value="SBT74043.1"/>
    <property type="molecule type" value="Genomic_DNA"/>
</dbReference>
<evidence type="ECO:0000313" key="2">
    <source>
        <dbReference type="Proteomes" id="UP000243200"/>
    </source>
</evidence>
<protein>
    <submittedName>
        <fullName evidence="1">Uncharacterized protein</fullName>
    </submittedName>
</protein>
<dbReference type="AlphaFoldDB" id="A0A1C3KJF8"/>
<sequence>MPYSYYSLHYSASCHPVDARISKLLKGEGDLQIVSRQSSLIERIMGLRNYYDDIFEEQLSALSDDDHFQPEVYTLRHKNNIHEIYKRDTLDCNDDYEHNLEISGGSFRNKYKSEKEITFFPFVKFIKKSDAMFEVDVVNLLMKHLKIYRRGIK</sequence>
<evidence type="ECO:0000313" key="1">
    <source>
        <dbReference type="EMBL" id="SBT74043.1"/>
    </source>
</evidence>